<accession>A0A2C5W6V1</accession>
<organism evidence="10 11">
    <name type="scientific">Pseudomonas putida</name>
    <name type="common">Arthrobacter siderocapsulatus</name>
    <dbReference type="NCBI Taxonomy" id="303"/>
    <lineage>
        <taxon>Bacteria</taxon>
        <taxon>Pseudomonadati</taxon>
        <taxon>Pseudomonadota</taxon>
        <taxon>Gammaproteobacteria</taxon>
        <taxon>Pseudomonadales</taxon>
        <taxon>Pseudomonadaceae</taxon>
        <taxon>Pseudomonas</taxon>
    </lineage>
</organism>
<dbReference type="InterPro" id="IPR001789">
    <property type="entry name" value="Sig_transdc_resp-reg_receiver"/>
</dbReference>
<dbReference type="InterPro" id="IPR001867">
    <property type="entry name" value="OmpR/PhoB-type_DNA-bd"/>
</dbReference>
<dbReference type="Pfam" id="PF00486">
    <property type="entry name" value="Trans_reg_C"/>
    <property type="match status" value="1"/>
</dbReference>
<dbReference type="PROSITE" id="PS51755">
    <property type="entry name" value="OMPR_PHOB"/>
    <property type="match status" value="1"/>
</dbReference>
<dbReference type="InterPro" id="IPR036388">
    <property type="entry name" value="WH-like_DNA-bd_sf"/>
</dbReference>
<evidence type="ECO:0000313" key="10">
    <source>
        <dbReference type="EMBL" id="PHH39364.1"/>
    </source>
</evidence>
<dbReference type="GO" id="GO:0005829">
    <property type="term" value="C:cytosol"/>
    <property type="evidence" value="ECO:0007669"/>
    <property type="project" value="TreeGrafter"/>
</dbReference>
<dbReference type="GO" id="GO:0000156">
    <property type="term" value="F:phosphorelay response regulator activity"/>
    <property type="evidence" value="ECO:0007669"/>
    <property type="project" value="TreeGrafter"/>
</dbReference>
<dbReference type="Proteomes" id="UP000222460">
    <property type="component" value="Unassembled WGS sequence"/>
</dbReference>
<dbReference type="PANTHER" id="PTHR48111">
    <property type="entry name" value="REGULATOR OF RPOS"/>
    <property type="match status" value="1"/>
</dbReference>
<evidence type="ECO:0000256" key="6">
    <source>
        <dbReference type="PROSITE-ProRule" id="PRU00169"/>
    </source>
</evidence>
<keyword evidence="3" id="KW-0805">Transcription regulation</keyword>
<comment type="caution">
    <text evidence="10">The sequence shown here is derived from an EMBL/GenBank/DDBJ whole genome shotgun (WGS) entry which is preliminary data.</text>
</comment>
<dbReference type="Gene3D" id="6.10.250.690">
    <property type="match status" value="1"/>
</dbReference>
<dbReference type="PROSITE" id="PS50110">
    <property type="entry name" value="RESPONSE_REGULATORY"/>
    <property type="match status" value="1"/>
</dbReference>
<evidence type="ECO:0000256" key="4">
    <source>
        <dbReference type="ARBA" id="ARBA00023125"/>
    </source>
</evidence>
<feature type="modified residue" description="4-aspartylphosphate" evidence="6">
    <location>
        <position position="51"/>
    </location>
</feature>
<gene>
    <name evidence="10" type="ORF">CRX57_03995</name>
</gene>
<evidence type="ECO:0000256" key="7">
    <source>
        <dbReference type="PROSITE-ProRule" id="PRU01091"/>
    </source>
</evidence>
<dbReference type="GO" id="GO:0032993">
    <property type="term" value="C:protein-DNA complex"/>
    <property type="evidence" value="ECO:0007669"/>
    <property type="project" value="TreeGrafter"/>
</dbReference>
<reference evidence="11" key="1">
    <citation type="submission" date="2017-10" db="EMBL/GenBank/DDBJ databases">
        <title>FDA dAtabase for Regulatory Grade micrObial Sequences (FDA-ARGOS): Supporting development and validation of Infectious Disease Dx tests.</title>
        <authorList>
            <person name="Goldberg B."/>
            <person name="Campos J."/>
            <person name="Tallon L."/>
            <person name="Sadzewicz L."/>
            <person name="Ott S."/>
            <person name="Zhao X."/>
            <person name="Nagaraj S."/>
            <person name="Vavikolanu K."/>
            <person name="Aluvathingal J."/>
            <person name="Nadendla S."/>
            <person name="Geyer C."/>
            <person name="Sichtig H."/>
        </authorList>
    </citation>
    <scope>NUCLEOTIDE SEQUENCE [LARGE SCALE GENOMIC DNA]</scope>
    <source>
        <strain evidence="11">FDAARGOS_376</strain>
    </source>
</reference>
<feature type="domain" description="Response regulatory" evidence="8">
    <location>
        <begin position="2"/>
        <end position="116"/>
    </location>
</feature>
<dbReference type="InterPro" id="IPR011006">
    <property type="entry name" value="CheY-like_superfamily"/>
</dbReference>
<evidence type="ECO:0000256" key="1">
    <source>
        <dbReference type="ARBA" id="ARBA00022553"/>
    </source>
</evidence>
<dbReference type="SUPFAM" id="SSF52172">
    <property type="entry name" value="CheY-like"/>
    <property type="match status" value="1"/>
</dbReference>
<dbReference type="InterPro" id="IPR016032">
    <property type="entry name" value="Sig_transdc_resp-reg_C-effctor"/>
</dbReference>
<feature type="domain" description="OmpR/PhoB-type" evidence="9">
    <location>
        <begin position="124"/>
        <end position="218"/>
    </location>
</feature>
<keyword evidence="2" id="KW-0902">Two-component regulatory system</keyword>
<keyword evidence="1 6" id="KW-0597">Phosphoprotein</keyword>
<dbReference type="SUPFAM" id="SSF46894">
    <property type="entry name" value="C-terminal effector domain of the bipartite response regulators"/>
    <property type="match status" value="1"/>
</dbReference>
<name>A0A2C5W6V1_PSEPU</name>
<dbReference type="CDD" id="cd00383">
    <property type="entry name" value="trans_reg_C"/>
    <property type="match status" value="1"/>
</dbReference>
<protein>
    <submittedName>
        <fullName evidence="10">DNA-binding response regulator</fullName>
    </submittedName>
</protein>
<dbReference type="RefSeq" id="WP_098964318.1">
    <property type="nucleotide sequence ID" value="NZ_PDKZ01000002.1"/>
</dbReference>
<dbReference type="Gene3D" id="3.40.50.2300">
    <property type="match status" value="1"/>
</dbReference>
<evidence type="ECO:0000256" key="5">
    <source>
        <dbReference type="ARBA" id="ARBA00023163"/>
    </source>
</evidence>
<dbReference type="PANTHER" id="PTHR48111:SF67">
    <property type="entry name" value="TRANSCRIPTIONAL REGULATORY PROTEIN TCTD"/>
    <property type="match status" value="1"/>
</dbReference>
<evidence type="ECO:0000313" key="11">
    <source>
        <dbReference type="Proteomes" id="UP000222460"/>
    </source>
</evidence>
<dbReference type="SMART" id="SM00862">
    <property type="entry name" value="Trans_reg_C"/>
    <property type="match status" value="1"/>
</dbReference>
<evidence type="ECO:0000256" key="3">
    <source>
        <dbReference type="ARBA" id="ARBA00023015"/>
    </source>
</evidence>
<evidence type="ECO:0000259" key="8">
    <source>
        <dbReference type="PROSITE" id="PS50110"/>
    </source>
</evidence>
<dbReference type="Pfam" id="PF00072">
    <property type="entry name" value="Response_reg"/>
    <property type="match status" value="1"/>
</dbReference>
<sequence length="220" mass="24611">MRLLLVEDDRALGQGIRVALGSEGYTLDWLQDGVSALHALRSESFDLLLLDLGLPRLDGLALLQRLRGEQQDLPVLILTARDGTAERIAGLDAGADDYLIKPFDVDELKARIRALLRRSQGRAQPVLEHAGVCLDPVTQQVTWHGTDVVVTPMEYQLLHQLMARPGKVVTRERLSRALYGWQDRVESNTLEVLIHNLRKKLSSDLIRTVRGVGYVVELKP</sequence>
<feature type="DNA-binding region" description="OmpR/PhoB-type" evidence="7">
    <location>
        <begin position="124"/>
        <end position="218"/>
    </location>
</feature>
<dbReference type="AlphaFoldDB" id="A0A2C5W6V1"/>
<keyword evidence="4 7" id="KW-0238">DNA-binding</keyword>
<dbReference type="GO" id="GO:0000976">
    <property type="term" value="F:transcription cis-regulatory region binding"/>
    <property type="evidence" value="ECO:0007669"/>
    <property type="project" value="TreeGrafter"/>
</dbReference>
<proteinExistence type="predicted"/>
<dbReference type="Gene3D" id="1.10.10.10">
    <property type="entry name" value="Winged helix-like DNA-binding domain superfamily/Winged helix DNA-binding domain"/>
    <property type="match status" value="1"/>
</dbReference>
<dbReference type="InterPro" id="IPR039420">
    <property type="entry name" value="WalR-like"/>
</dbReference>
<evidence type="ECO:0000259" key="9">
    <source>
        <dbReference type="PROSITE" id="PS51755"/>
    </source>
</evidence>
<dbReference type="GO" id="GO:0006355">
    <property type="term" value="P:regulation of DNA-templated transcription"/>
    <property type="evidence" value="ECO:0007669"/>
    <property type="project" value="InterPro"/>
</dbReference>
<dbReference type="SMART" id="SM00448">
    <property type="entry name" value="REC"/>
    <property type="match status" value="1"/>
</dbReference>
<dbReference type="FunFam" id="3.40.50.2300:FF:000002">
    <property type="entry name" value="DNA-binding response regulator PhoP"/>
    <property type="match status" value="1"/>
</dbReference>
<keyword evidence="5" id="KW-0804">Transcription</keyword>
<dbReference type="EMBL" id="PDKZ01000002">
    <property type="protein sequence ID" value="PHH39364.1"/>
    <property type="molecule type" value="Genomic_DNA"/>
</dbReference>
<evidence type="ECO:0000256" key="2">
    <source>
        <dbReference type="ARBA" id="ARBA00023012"/>
    </source>
</evidence>